<evidence type="ECO:0000256" key="3">
    <source>
        <dbReference type="RuleBase" id="RU361173"/>
    </source>
</evidence>
<dbReference type="Gene3D" id="2.60.40.10">
    <property type="entry name" value="Immunoglobulins"/>
    <property type="match status" value="3"/>
</dbReference>
<dbReference type="PROSITE" id="PS51766">
    <property type="entry name" value="DOCKERIN"/>
    <property type="match status" value="1"/>
</dbReference>
<name>A0A559JKC8_9BACL</name>
<dbReference type="SUPFAM" id="SSF51126">
    <property type="entry name" value="Pectin lyase-like"/>
    <property type="match status" value="1"/>
</dbReference>
<dbReference type="SUPFAM" id="SSF63446">
    <property type="entry name" value="Type I dockerin domain"/>
    <property type="match status" value="1"/>
</dbReference>
<evidence type="ECO:0000256" key="4">
    <source>
        <dbReference type="SAM" id="MobiDB-lite"/>
    </source>
</evidence>
<dbReference type="Pfam" id="PF00041">
    <property type="entry name" value="fn3"/>
    <property type="match status" value="1"/>
</dbReference>
<dbReference type="CDD" id="cd14254">
    <property type="entry name" value="Dockerin_II"/>
    <property type="match status" value="1"/>
</dbReference>
<keyword evidence="3" id="KW-0964">Secreted</keyword>
<keyword evidence="2 3" id="KW-0456">Lyase</keyword>
<proteinExistence type="inferred from homology"/>
<dbReference type="InterPro" id="IPR036116">
    <property type="entry name" value="FN3_sf"/>
</dbReference>
<keyword evidence="3" id="KW-0624">Polysaccharide degradation</keyword>
<dbReference type="GO" id="GO:0005576">
    <property type="term" value="C:extracellular region"/>
    <property type="evidence" value="ECO:0007669"/>
    <property type="project" value="UniProtKB-SubCell"/>
</dbReference>
<dbReference type="Gene3D" id="2.60.120.200">
    <property type="match status" value="1"/>
</dbReference>
<dbReference type="InterPro" id="IPR002102">
    <property type="entry name" value="Cohesin_dom"/>
</dbReference>
<dbReference type="Pfam" id="PF00963">
    <property type="entry name" value="Cohesin"/>
    <property type="match status" value="1"/>
</dbReference>
<evidence type="ECO:0000313" key="7">
    <source>
        <dbReference type="EMBL" id="TVY00333.1"/>
    </source>
</evidence>
<dbReference type="PROSITE" id="PS50853">
    <property type="entry name" value="FN3"/>
    <property type="match status" value="3"/>
</dbReference>
<dbReference type="SUPFAM" id="SSF49899">
    <property type="entry name" value="Concanavalin A-like lectins/glucanases"/>
    <property type="match status" value="1"/>
</dbReference>
<dbReference type="InterPro" id="IPR008965">
    <property type="entry name" value="CBM2/CBM3_carb-bd_dom_sf"/>
</dbReference>
<dbReference type="InterPro" id="IPR016134">
    <property type="entry name" value="Dockerin_dom"/>
</dbReference>
<reference evidence="7 8" key="1">
    <citation type="submission" date="2019-07" db="EMBL/GenBank/DDBJ databases">
        <authorList>
            <person name="Kim J."/>
        </authorList>
    </citation>
    <scope>NUCLEOTIDE SEQUENCE [LARGE SCALE GENOMIC DNA]</scope>
    <source>
        <strain evidence="7 8">JC52</strain>
    </source>
</reference>
<dbReference type="GO" id="GO:0000272">
    <property type="term" value="P:polysaccharide catabolic process"/>
    <property type="evidence" value="ECO:0007669"/>
    <property type="project" value="UniProtKB-KW"/>
</dbReference>
<dbReference type="OrthoDB" id="148600at2"/>
<dbReference type="EMBL" id="VNJI01000075">
    <property type="protein sequence ID" value="TVY00333.1"/>
    <property type="molecule type" value="Genomic_DNA"/>
</dbReference>
<dbReference type="SUPFAM" id="SSF49265">
    <property type="entry name" value="Fibronectin type III"/>
    <property type="match status" value="2"/>
</dbReference>
<protein>
    <recommendedName>
        <fullName evidence="1">Probable pectate lyase C</fullName>
    </recommendedName>
</protein>
<accession>A0A559JKC8</accession>
<comment type="caution">
    <text evidence="7">The sequence shown here is derived from an EMBL/GenBank/DDBJ whole genome shotgun (WGS) entry which is preliminary data.</text>
</comment>
<dbReference type="Gene3D" id="2.160.20.10">
    <property type="entry name" value="Single-stranded right-handed beta-helix, Pectin lyase-like"/>
    <property type="match status" value="1"/>
</dbReference>
<dbReference type="PANTHER" id="PTHR31683:SF18">
    <property type="entry name" value="PECTATE LYASE 21-RELATED"/>
    <property type="match status" value="1"/>
</dbReference>
<dbReference type="Gene3D" id="1.10.1330.10">
    <property type="entry name" value="Dockerin domain"/>
    <property type="match status" value="1"/>
</dbReference>
<dbReference type="InterPro" id="IPR045032">
    <property type="entry name" value="PEL"/>
</dbReference>
<dbReference type="Gene3D" id="2.60.40.680">
    <property type="match status" value="1"/>
</dbReference>
<dbReference type="InterPro" id="IPR036439">
    <property type="entry name" value="Dockerin_dom_sf"/>
</dbReference>
<dbReference type="InterPro" id="IPR013783">
    <property type="entry name" value="Ig-like_fold"/>
</dbReference>
<comment type="similarity">
    <text evidence="3">Belongs to the polysaccharide lyase 1 family.</text>
</comment>
<dbReference type="CDD" id="cd08547">
    <property type="entry name" value="Type_II_cohesin"/>
    <property type="match status" value="1"/>
</dbReference>
<evidence type="ECO:0000313" key="8">
    <source>
        <dbReference type="Proteomes" id="UP000317036"/>
    </source>
</evidence>
<keyword evidence="3" id="KW-0119">Carbohydrate metabolism</keyword>
<dbReference type="InterPro" id="IPR013320">
    <property type="entry name" value="ConA-like_dom_sf"/>
</dbReference>
<evidence type="ECO:0000256" key="1">
    <source>
        <dbReference type="ARBA" id="ARBA00016512"/>
    </source>
</evidence>
<gene>
    <name evidence="7" type="ORF">FPZ49_33150</name>
</gene>
<organism evidence="7 8">
    <name type="scientific">Paenibacillus cremeus</name>
    <dbReference type="NCBI Taxonomy" id="2163881"/>
    <lineage>
        <taxon>Bacteria</taxon>
        <taxon>Bacillati</taxon>
        <taxon>Bacillota</taxon>
        <taxon>Bacilli</taxon>
        <taxon>Bacillales</taxon>
        <taxon>Paenibacillaceae</taxon>
        <taxon>Paenibacillus</taxon>
    </lineage>
</organism>
<dbReference type="PANTHER" id="PTHR31683">
    <property type="entry name" value="PECTATE LYASE 18-RELATED"/>
    <property type="match status" value="1"/>
</dbReference>
<dbReference type="InterPro" id="IPR002105">
    <property type="entry name" value="Dockerin_1_rpt"/>
</dbReference>
<dbReference type="GO" id="GO:0030246">
    <property type="term" value="F:carbohydrate binding"/>
    <property type="evidence" value="ECO:0007669"/>
    <property type="project" value="InterPro"/>
</dbReference>
<keyword evidence="8" id="KW-1185">Reference proteome</keyword>
<dbReference type="GO" id="GO:0004553">
    <property type="term" value="F:hydrolase activity, hydrolyzing O-glycosyl compounds"/>
    <property type="evidence" value="ECO:0007669"/>
    <property type="project" value="InterPro"/>
</dbReference>
<dbReference type="SMART" id="SM00656">
    <property type="entry name" value="Amb_all"/>
    <property type="match status" value="1"/>
</dbReference>
<dbReference type="InterPro" id="IPR003961">
    <property type="entry name" value="FN3_dom"/>
</dbReference>
<feature type="region of interest" description="Disordered" evidence="4">
    <location>
        <begin position="1"/>
        <end position="31"/>
    </location>
</feature>
<dbReference type="InterPro" id="IPR012334">
    <property type="entry name" value="Pectin_lyas_fold"/>
</dbReference>
<dbReference type="Pfam" id="PF00544">
    <property type="entry name" value="Pectate_lyase_4"/>
    <property type="match status" value="2"/>
</dbReference>
<dbReference type="InterPro" id="IPR018247">
    <property type="entry name" value="EF_Hand_1_Ca_BS"/>
</dbReference>
<dbReference type="SUPFAM" id="SSF49384">
    <property type="entry name" value="Carbohydrate-binding domain"/>
    <property type="match status" value="1"/>
</dbReference>
<sequence length="1168" mass="121866">MAGNSFGNSGNSNEATATTPAPQAPAAPANVRATAGNGQVTLSWDAVSGAASYHVQWSTDGLTYTNLASGLTATSYLHTQVTNGTKYYYKVAAVNGAGEGTASLANATPNAVVSVPAGSVDAYNLTGFASGTTGGGNIPDTDPKYIKVYNDTDFAKAINRKNGYKVVEIMNDLNLGWNELSAEAKSTAGSLIVTNAAPLTHPVLKVTGVSKVYLDTVTNMTIFSANGSKIKHAGLDIKHSSNIIIRNLEFDELWEWDEATKGNYDKQDWDYMTVEDDTKVWIDHCTFYKSYDGGIDIKQGASGVTISWSNFKGDDRSANSWVTQQINAMEANRSAYPMYNGLRDMGFTPADIIAVSAGQKKQHLVGATEFDAKNPNLQVTLHHNYYQNVNDRMPRLRGGNAHAYNIVMDSAGNREASRRISAEQAAAITAKGYHFGVTSNGAISTEGGAVLVENSHIIDVVYPIRNNQVDPAQANYTGKILARDTIYSMDGTTFRGNSDTEGSPLAPVPAPPIAFSWSGMTELPYTYTPDDPSTLIARLTASDGSGSGKLTWNKSNWLLTTGYSTEGMVPTAPAKVSGLVATPTNNGQVSLKWNAVSGAASYTVKRSTVNGSGYQTLTTVQAPGTSYTDASVTVGTPYYYVVSATNDIGVGDDSSQASVTPAIVVVVAPAAPTNLSASAGNAQVTITWRSVAGAASYKIKRSTTSGGPYTEITSGVTGTSYKDTTVTNGTDYYYVVSTVNEGGESPNSSQAAAKPVAPADVTLGMSLIVNDNFDDQASGVSPAGYVVSEAGGTVQISNTPNATNKSIFINDTSTSGFSQISKNFTAQTQKVIAQVDFMQPTKVNSTKILRLQPALGGTTPAVSIETNGGNISYRNAGDSYTVLSSYTAGTWYTVQVVVDIAAKKVDVYINGVLKIQQAAFYATNSSISLLEAYTPNGSAGGHYIDNVKIYAPSQAGGQEPGQGSGSGAGSSSGQAIAATLSSAQMAADHQSFSINYGLSHLSSDPASAIFAQDITFQYDPGILEFVSADALKTGLSIIKTDTSIPGKVRIMAAGLGASGAITADDQLIKLNWKVKGSGAVSSTTVSITQAQLANGTGDVTTASAASVNIPFVPGDVNGDGVVNIGDLGMMAAAYGLTSSSPQWNKNLDLNNDGVINIIDLAAVANLLP</sequence>
<evidence type="ECO:0000256" key="2">
    <source>
        <dbReference type="ARBA" id="ARBA00023239"/>
    </source>
</evidence>
<feature type="domain" description="Fibronectin type-III" evidence="5">
    <location>
        <begin position="572"/>
        <end position="664"/>
    </location>
</feature>
<dbReference type="PROSITE" id="PS00018">
    <property type="entry name" value="EF_HAND_1"/>
    <property type="match status" value="2"/>
</dbReference>
<evidence type="ECO:0000259" key="6">
    <source>
        <dbReference type="PROSITE" id="PS51766"/>
    </source>
</evidence>
<comment type="subcellular location">
    <subcellularLocation>
        <location evidence="3">Secreted</location>
    </subcellularLocation>
</comment>
<dbReference type="AlphaFoldDB" id="A0A559JKC8"/>
<dbReference type="Proteomes" id="UP000317036">
    <property type="component" value="Unassembled WGS sequence"/>
</dbReference>
<feature type="domain" description="Fibronectin type-III" evidence="5">
    <location>
        <begin position="24"/>
        <end position="118"/>
    </location>
</feature>
<dbReference type="SMART" id="SM00060">
    <property type="entry name" value="FN3"/>
    <property type="match status" value="3"/>
</dbReference>
<feature type="domain" description="Fibronectin type-III" evidence="5">
    <location>
        <begin position="668"/>
        <end position="759"/>
    </location>
</feature>
<dbReference type="GO" id="GO:0030570">
    <property type="term" value="F:pectate lyase activity"/>
    <property type="evidence" value="ECO:0007669"/>
    <property type="project" value="InterPro"/>
</dbReference>
<dbReference type="InterPro" id="IPR002022">
    <property type="entry name" value="Pec_lyase"/>
</dbReference>
<evidence type="ECO:0000259" key="5">
    <source>
        <dbReference type="PROSITE" id="PS50853"/>
    </source>
</evidence>
<dbReference type="CDD" id="cd00063">
    <property type="entry name" value="FN3"/>
    <property type="match status" value="3"/>
</dbReference>
<dbReference type="Pfam" id="PF00404">
    <property type="entry name" value="Dockerin_1"/>
    <property type="match status" value="1"/>
</dbReference>
<dbReference type="InterPro" id="IPR011050">
    <property type="entry name" value="Pectin_lyase_fold/virulence"/>
</dbReference>
<feature type="domain" description="Dockerin" evidence="6">
    <location>
        <begin position="1109"/>
        <end position="1168"/>
    </location>
</feature>